<dbReference type="Proteomes" id="UP000736672">
    <property type="component" value="Unassembled WGS sequence"/>
</dbReference>
<evidence type="ECO:0000256" key="1">
    <source>
        <dbReference type="SAM" id="Phobius"/>
    </source>
</evidence>
<organism evidence="2 3">
    <name type="scientific">Fusarium solani</name>
    <name type="common">Filamentous fungus</name>
    <dbReference type="NCBI Taxonomy" id="169388"/>
    <lineage>
        <taxon>Eukaryota</taxon>
        <taxon>Fungi</taxon>
        <taxon>Dikarya</taxon>
        <taxon>Ascomycota</taxon>
        <taxon>Pezizomycotina</taxon>
        <taxon>Sordariomycetes</taxon>
        <taxon>Hypocreomycetidae</taxon>
        <taxon>Hypocreales</taxon>
        <taxon>Nectriaceae</taxon>
        <taxon>Fusarium</taxon>
        <taxon>Fusarium solani species complex</taxon>
    </lineage>
</organism>
<sequence length="183" mass="19530">MLMARSRRRSRGPLTSLAGLSTSGFYVQDSIVSRVIPQIASLSAACLRQEYGVAGENGGGACLVAWLLGCCLLLAFTLFLSLVLSFRCNPLFSTKSILATPRLDAMCVFSSPMQPGRTLGACFLSSRCSTTIVRLLAPQCQDTVTRLEISLINKLVVRRAAKPTTCGGQELGVVEADKVLEGP</sequence>
<dbReference type="AlphaFoldDB" id="A0A9P9L090"/>
<evidence type="ECO:0000313" key="2">
    <source>
        <dbReference type="EMBL" id="KAH7271832.1"/>
    </source>
</evidence>
<proteinExistence type="predicted"/>
<name>A0A9P9L090_FUSSL</name>
<keyword evidence="3" id="KW-1185">Reference proteome</keyword>
<protein>
    <submittedName>
        <fullName evidence="2">Uncharacterized protein</fullName>
    </submittedName>
</protein>
<reference evidence="2" key="1">
    <citation type="journal article" date="2021" name="Nat. Commun.">
        <title>Genetic determinants of endophytism in the Arabidopsis root mycobiome.</title>
        <authorList>
            <person name="Mesny F."/>
            <person name="Miyauchi S."/>
            <person name="Thiergart T."/>
            <person name="Pickel B."/>
            <person name="Atanasova L."/>
            <person name="Karlsson M."/>
            <person name="Huettel B."/>
            <person name="Barry K.W."/>
            <person name="Haridas S."/>
            <person name="Chen C."/>
            <person name="Bauer D."/>
            <person name="Andreopoulos W."/>
            <person name="Pangilinan J."/>
            <person name="LaButti K."/>
            <person name="Riley R."/>
            <person name="Lipzen A."/>
            <person name="Clum A."/>
            <person name="Drula E."/>
            <person name="Henrissat B."/>
            <person name="Kohler A."/>
            <person name="Grigoriev I.V."/>
            <person name="Martin F.M."/>
            <person name="Hacquard S."/>
        </authorList>
    </citation>
    <scope>NUCLEOTIDE SEQUENCE</scope>
    <source>
        <strain evidence="2">FSSC 5 MPI-SDFR-AT-0091</strain>
    </source>
</reference>
<gene>
    <name evidence="2" type="ORF">B0J15DRAFT_224646</name>
</gene>
<accession>A0A9P9L090</accession>
<keyword evidence="1" id="KW-1133">Transmembrane helix</keyword>
<keyword evidence="1" id="KW-0812">Transmembrane</keyword>
<comment type="caution">
    <text evidence="2">The sequence shown here is derived from an EMBL/GenBank/DDBJ whole genome shotgun (WGS) entry which is preliminary data.</text>
</comment>
<feature type="transmembrane region" description="Helical" evidence="1">
    <location>
        <begin position="63"/>
        <end position="86"/>
    </location>
</feature>
<keyword evidence="1" id="KW-0472">Membrane</keyword>
<evidence type="ECO:0000313" key="3">
    <source>
        <dbReference type="Proteomes" id="UP000736672"/>
    </source>
</evidence>
<dbReference type="EMBL" id="JAGTJS010000004">
    <property type="protein sequence ID" value="KAH7271832.1"/>
    <property type="molecule type" value="Genomic_DNA"/>
</dbReference>